<dbReference type="PROSITE" id="PS50157">
    <property type="entry name" value="ZINC_FINGER_C2H2_2"/>
    <property type="match status" value="5"/>
</dbReference>
<evidence type="ECO:0000259" key="13">
    <source>
        <dbReference type="PROSITE" id="PS50157"/>
    </source>
</evidence>
<keyword evidence="12" id="KW-0812">Transmembrane</keyword>
<dbReference type="GO" id="GO:0000978">
    <property type="term" value="F:RNA polymerase II cis-regulatory region sequence-specific DNA binding"/>
    <property type="evidence" value="ECO:0007669"/>
    <property type="project" value="TreeGrafter"/>
</dbReference>
<dbReference type="FunFam" id="3.30.160.60:FF:000812">
    <property type="entry name" value="zinc finger protein 23 isoform X2"/>
    <property type="match status" value="1"/>
</dbReference>
<dbReference type="GO" id="GO:0000785">
    <property type="term" value="C:chromatin"/>
    <property type="evidence" value="ECO:0007669"/>
    <property type="project" value="TreeGrafter"/>
</dbReference>
<sequence>SPLDRIAFEEPVPYVEENIMKPLPEEQEEIMIKDEALHFSGYPKEPENPGLSSGIFLCPDSEICLSTNGSLGKHRVHVGQKLFACSECGKYFTTKRGNLTVHEKLHTGVKPFACSECEKCFTTKGNLTVHESLHTGVKPFTCSECEKCCRTKGELTSHERIHTGVKTKHELTAHERIHTREKLFACSECGKCFTTKSNLTVHEKLHTGVKPFACSECEKCFTTKGNLTVHESLHTGVKELQHLTGAGHSESLTCDHLVMRPAGGKPWKMLLMHLASCHSYCLWVCLVWGLIYSYI</sequence>
<feature type="domain" description="C2H2-type" evidence="13">
    <location>
        <begin position="212"/>
        <end position="239"/>
    </location>
</feature>
<dbReference type="GeneTree" id="ENSGT01150000286918"/>
<name>A0A8C5QCQ7_9ANUR</name>
<feature type="domain" description="C2H2-type" evidence="13">
    <location>
        <begin position="140"/>
        <end position="167"/>
    </location>
</feature>
<keyword evidence="4" id="KW-0677">Repeat</keyword>
<dbReference type="SMART" id="SM00355">
    <property type="entry name" value="ZnF_C2H2"/>
    <property type="match status" value="5"/>
</dbReference>
<keyword evidence="10" id="KW-0539">Nucleus</keyword>
<feature type="domain" description="C2H2-type" evidence="13">
    <location>
        <begin position="83"/>
        <end position="111"/>
    </location>
</feature>
<dbReference type="GO" id="GO:0008270">
    <property type="term" value="F:zinc ion binding"/>
    <property type="evidence" value="ECO:0007669"/>
    <property type="project" value="UniProtKB-KW"/>
</dbReference>
<dbReference type="Ensembl" id="ENSLLET00000037815.1">
    <property type="protein sequence ID" value="ENSLLEP00000036411.1"/>
    <property type="gene ID" value="ENSLLEG00000023021.1"/>
</dbReference>
<reference evidence="14" key="2">
    <citation type="submission" date="2025-09" db="UniProtKB">
        <authorList>
            <consortium name="Ensembl"/>
        </authorList>
    </citation>
    <scope>IDENTIFICATION</scope>
</reference>
<dbReference type="FunFam" id="3.30.160.60:FF:000264">
    <property type="entry name" value="Zinc finger protein 236"/>
    <property type="match status" value="2"/>
</dbReference>
<dbReference type="PANTHER" id="PTHR14003">
    <property type="entry name" value="TRANSCRIPTIONAL REPRESSOR PROTEIN YY"/>
    <property type="match status" value="1"/>
</dbReference>
<comment type="subcellular location">
    <subcellularLocation>
        <location evidence="1">Nucleus</location>
    </subcellularLocation>
</comment>
<dbReference type="PANTHER" id="PTHR14003:SF25">
    <property type="entry name" value="GASTRULA ZINC FINGER PROTEIN XLCGF57.1"/>
    <property type="match status" value="1"/>
</dbReference>
<keyword evidence="5 11" id="KW-0863">Zinc-finger</keyword>
<accession>A0A8C5QCQ7</accession>
<evidence type="ECO:0000256" key="10">
    <source>
        <dbReference type="ARBA" id="ARBA00023242"/>
    </source>
</evidence>
<dbReference type="AlphaFoldDB" id="A0A8C5QCQ7"/>
<dbReference type="FunFam" id="3.30.160.60:FF:002343">
    <property type="entry name" value="Zinc finger protein 33A"/>
    <property type="match status" value="1"/>
</dbReference>
<evidence type="ECO:0000313" key="14">
    <source>
        <dbReference type="Ensembl" id="ENSLLEP00000036411.1"/>
    </source>
</evidence>
<keyword evidence="12" id="KW-1133">Transmembrane helix</keyword>
<feature type="transmembrane region" description="Helical" evidence="12">
    <location>
        <begin position="269"/>
        <end position="291"/>
    </location>
</feature>
<keyword evidence="6" id="KW-0862">Zinc</keyword>
<feature type="domain" description="C2H2-type" evidence="13">
    <location>
        <begin position="184"/>
        <end position="211"/>
    </location>
</feature>
<evidence type="ECO:0000256" key="9">
    <source>
        <dbReference type="ARBA" id="ARBA00023163"/>
    </source>
</evidence>
<dbReference type="InterPro" id="IPR013087">
    <property type="entry name" value="Znf_C2H2_type"/>
</dbReference>
<comment type="similarity">
    <text evidence="2">Belongs to the krueppel C2H2-type zinc-finger protein family.</text>
</comment>
<feature type="domain" description="C2H2-type" evidence="13">
    <location>
        <begin position="112"/>
        <end position="139"/>
    </location>
</feature>
<dbReference type="InterPro" id="IPR036236">
    <property type="entry name" value="Znf_C2H2_sf"/>
</dbReference>
<proteinExistence type="inferred from homology"/>
<evidence type="ECO:0000256" key="3">
    <source>
        <dbReference type="ARBA" id="ARBA00022723"/>
    </source>
</evidence>
<dbReference type="SUPFAM" id="SSF57667">
    <property type="entry name" value="beta-beta-alpha zinc fingers"/>
    <property type="match status" value="4"/>
</dbReference>
<dbReference type="Gene3D" id="3.30.160.60">
    <property type="entry name" value="Classic Zinc Finger"/>
    <property type="match status" value="5"/>
</dbReference>
<reference evidence="14" key="1">
    <citation type="submission" date="2025-08" db="UniProtKB">
        <authorList>
            <consortium name="Ensembl"/>
        </authorList>
    </citation>
    <scope>IDENTIFICATION</scope>
</reference>
<keyword evidence="8" id="KW-0238">DNA-binding</keyword>
<organism evidence="14 15">
    <name type="scientific">Leptobrachium leishanense</name>
    <name type="common">Leishan spiny toad</name>
    <dbReference type="NCBI Taxonomy" id="445787"/>
    <lineage>
        <taxon>Eukaryota</taxon>
        <taxon>Metazoa</taxon>
        <taxon>Chordata</taxon>
        <taxon>Craniata</taxon>
        <taxon>Vertebrata</taxon>
        <taxon>Euteleostomi</taxon>
        <taxon>Amphibia</taxon>
        <taxon>Batrachia</taxon>
        <taxon>Anura</taxon>
        <taxon>Pelobatoidea</taxon>
        <taxon>Megophryidae</taxon>
        <taxon>Leptobrachium</taxon>
    </lineage>
</organism>
<dbReference type="GO" id="GO:0031519">
    <property type="term" value="C:PcG protein complex"/>
    <property type="evidence" value="ECO:0007669"/>
    <property type="project" value="TreeGrafter"/>
</dbReference>
<evidence type="ECO:0000256" key="2">
    <source>
        <dbReference type="ARBA" id="ARBA00006991"/>
    </source>
</evidence>
<dbReference type="PROSITE" id="PS00028">
    <property type="entry name" value="ZINC_FINGER_C2H2_1"/>
    <property type="match status" value="4"/>
</dbReference>
<evidence type="ECO:0000256" key="6">
    <source>
        <dbReference type="ARBA" id="ARBA00022833"/>
    </source>
</evidence>
<keyword evidence="3" id="KW-0479">Metal-binding</keyword>
<keyword evidence="9" id="KW-0804">Transcription</keyword>
<evidence type="ECO:0000256" key="12">
    <source>
        <dbReference type="SAM" id="Phobius"/>
    </source>
</evidence>
<evidence type="ECO:0000256" key="4">
    <source>
        <dbReference type="ARBA" id="ARBA00022737"/>
    </source>
</evidence>
<keyword evidence="7" id="KW-0805">Transcription regulation</keyword>
<evidence type="ECO:0000256" key="5">
    <source>
        <dbReference type="ARBA" id="ARBA00022771"/>
    </source>
</evidence>
<evidence type="ECO:0000313" key="15">
    <source>
        <dbReference type="Proteomes" id="UP000694569"/>
    </source>
</evidence>
<dbReference type="OrthoDB" id="427030at2759"/>
<dbReference type="Pfam" id="PF00096">
    <property type="entry name" value="zf-C2H2"/>
    <property type="match status" value="4"/>
</dbReference>
<dbReference type="GO" id="GO:0005667">
    <property type="term" value="C:transcription regulator complex"/>
    <property type="evidence" value="ECO:0007669"/>
    <property type="project" value="TreeGrafter"/>
</dbReference>
<dbReference type="Proteomes" id="UP000694569">
    <property type="component" value="Unplaced"/>
</dbReference>
<dbReference type="FunFam" id="3.30.160.60:FF:001857">
    <property type="entry name" value="Uncharacterized protein"/>
    <property type="match status" value="1"/>
</dbReference>
<evidence type="ECO:0000256" key="7">
    <source>
        <dbReference type="ARBA" id="ARBA00023015"/>
    </source>
</evidence>
<keyword evidence="12" id="KW-0472">Membrane</keyword>
<evidence type="ECO:0000256" key="8">
    <source>
        <dbReference type="ARBA" id="ARBA00023125"/>
    </source>
</evidence>
<dbReference type="GO" id="GO:0000981">
    <property type="term" value="F:DNA-binding transcription factor activity, RNA polymerase II-specific"/>
    <property type="evidence" value="ECO:0007669"/>
    <property type="project" value="TreeGrafter"/>
</dbReference>
<keyword evidence="15" id="KW-1185">Reference proteome</keyword>
<evidence type="ECO:0000256" key="11">
    <source>
        <dbReference type="PROSITE-ProRule" id="PRU00042"/>
    </source>
</evidence>
<evidence type="ECO:0000256" key="1">
    <source>
        <dbReference type="ARBA" id="ARBA00004123"/>
    </source>
</evidence>
<protein>
    <recommendedName>
        <fullName evidence="13">C2H2-type domain-containing protein</fullName>
    </recommendedName>
</protein>